<comment type="pathway">
    <text evidence="1">Protein modification; protein ubiquitination.</text>
</comment>
<dbReference type="PROSITE" id="PS50225">
    <property type="entry name" value="SOCS"/>
    <property type="match status" value="1"/>
</dbReference>
<dbReference type="GO" id="GO:0016567">
    <property type="term" value="P:protein ubiquitination"/>
    <property type="evidence" value="ECO:0007669"/>
    <property type="project" value="UniProtKB-UniPathway"/>
</dbReference>
<dbReference type="GO" id="GO:0061630">
    <property type="term" value="F:ubiquitin protein ligase activity"/>
    <property type="evidence" value="ECO:0007669"/>
    <property type="project" value="TreeGrafter"/>
</dbReference>
<dbReference type="SMART" id="SM00588">
    <property type="entry name" value="NEUZ"/>
    <property type="match status" value="1"/>
</dbReference>
<feature type="compositionally biased region" description="Basic residues" evidence="2">
    <location>
        <begin position="166"/>
        <end position="177"/>
    </location>
</feature>
<feature type="compositionally biased region" description="Low complexity" evidence="2">
    <location>
        <begin position="23"/>
        <end position="44"/>
    </location>
</feature>
<dbReference type="UniPathway" id="UPA00143"/>
<feature type="domain" description="NHR" evidence="4">
    <location>
        <begin position="291"/>
        <end position="507"/>
    </location>
</feature>
<dbReference type="GO" id="GO:0035556">
    <property type="term" value="P:intracellular signal transduction"/>
    <property type="evidence" value="ECO:0007669"/>
    <property type="project" value="InterPro"/>
</dbReference>
<dbReference type="Proteomes" id="UP000472261">
    <property type="component" value="Unplaced"/>
</dbReference>
<feature type="domain" description="SOCS box" evidence="3">
    <location>
        <begin position="513"/>
        <end position="548"/>
    </location>
</feature>
<feature type="compositionally biased region" description="Basic and acidic residues" evidence="2">
    <location>
        <begin position="50"/>
        <end position="65"/>
    </location>
</feature>
<protein>
    <submittedName>
        <fullName evidence="5">Neuralized E3 ubiquitin protein ligase 2</fullName>
    </submittedName>
</protein>
<feature type="region of interest" description="Disordered" evidence="2">
    <location>
        <begin position="1"/>
        <end position="117"/>
    </location>
</feature>
<dbReference type="SMART" id="SM00969">
    <property type="entry name" value="SOCS_box"/>
    <property type="match status" value="1"/>
</dbReference>
<dbReference type="Gene3D" id="2.60.120.920">
    <property type="match status" value="1"/>
</dbReference>
<evidence type="ECO:0000313" key="5">
    <source>
        <dbReference type="Ensembl" id="ENSPCLP00000000357.1"/>
    </source>
</evidence>
<dbReference type="Pfam" id="PF07177">
    <property type="entry name" value="Neuralized"/>
    <property type="match status" value="1"/>
</dbReference>
<reference evidence="5" key="1">
    <citation type="submission" date="2025-08" db="UniProtKB">
        <authorList>
            <consortium name="Ensembl"/>
        </authorList>
    </citation>
    <scope>IDENTIFICATION</scope>
</reference>
<accession>A0A669NVU8</accession>
<reference evidence="5" key="2">
    <citation type="submission" date="2025-09" db="UniProtKB">
        <authorList>
            <consortium name="Ensembl"/>
        </authorList>
    </citation>
    <scope>IDENTIFICATION</scope>
</reference>
<dbReference type="Pfam" id="PF07525">
    <property type="entry name" value="SOCS_box"/>
    <property type="match status" value="1"/>
</dbReference>
<evidence type="ECO:0000259" key="4">
    <source>
        <dbReference type="PROSITE" id="PS51065"/>
    </source>
</evidence>
<evidence type="ECO:0000259" key="3">
    <source>
        <dbReference type="PROSITE" id="PS50225"/>
    </source>
</evidence>
<dbReference type="InterPro" id="IPR037962">
    <property type="entry name" value="Neuralized"/>
</dbReference>
<evidence type="ECO:0000313" key="6">
    <source>
        <dbReference type="Proteomes" id="UP000472261"/>
    </source>
</evidence>
<sequence length="548" mass="58424">MHRCPEKWRKDGCLGSPGRNVTSWPAGAAWAGPSPSSSAHSSGSICGRHRNGDAEDPDARNEPHRAPPPRTDAAPLVGPDPGGTVPAGSLPSTTPGAARRSPRTPIPQRPAAHDPRPYDLRAVTCRWAGLHGGGGDSLSQSARRLQQLATPSHAARARGNEPAGRATHRAQARRLHRPGADPARGPTPPRVCRSAPHAPAPRGHRGALRAGTVWGFPDVGQGAGSSGKPGNPTLYGPVPHGPVGSTGHPAPPPSRGAPCARTGPSRRLPAAARRFAVKNSGAAMAAPGHPPTRFHRVHGANVRLDASRTRATRVKSFANALCFSHEPLAPGQIFLVEIEEKELGWCGHLRVGLTAHDPQSLGTVPEYSLPDLVGLGDTWVFAITRSHNRVSADGQEEPAPAPAPLWESELRIEGVRIPRDKLVGRSRLGRYSHLLDELYRTNVLPPTALRSRIGVLYAPRPDGTADMHIVINGEDMGPSARSLPTARPLYAVVDVFASTKSVRVIQVEYGFPSLQTLCRLVIQKHVVHRLAIDGLDLPPMLKHFCQHE</sequence>
<organism evidence="5 6">
    <name type="scientific">Phasianus colchicus</name>
    <name type="common">Common pheasant</name>
    <dbReference type="NCBI Taxonomy" id="9054"/>
    <lineage>
        <taxon>Eukaryota</taxon>
        <taxon>Metazoa</taxon>
        <taxon>Chordata</taxon>
        <taxon>Craniata</taxon>
        <taxon>Vertebrata</taxon>
        <taxon>Euteleostomi</taxon>
        <taxon>Archelosauria</taxon>
        <taxon>Archosauria</taxon>
        <taxon>Dinosauria</taxon>
        <taxon>Saurischia</taxon>
        <taxon>Theropoda</taxon>
        <taxon>Coelurosauria</taxon>
        <taxon>Aves</taxon>
        <taxon>Neognathae</taxon>
        <taxon>Galloanserae</taxon>
        <taxon>Galliformes</taxon>
        <taxon>Phasianidae</taxon>
        <taxon>Phasianinae</taxon>
        <taxon>Phasianus</taxon>
    </lineage>
</organism>
<dbReference type="SUPFAM" id="SSF158235">
    <property type="entry name" value="SOCS box-like"/>
    <property type="match status" value="1"/>
</dbReference>
<evidence type="ECO:0000256" key="1">
    <source>
        <dbReference type="ARBA" id="ARBA00004906"/>
    </source>
</evidence>
<keyword evidence="6" id="KW-1185">Reference proteome</keyword>
<dbReference type="PANTHER" id="PTHR12429">
    <property type="entry name" value="NEURALIZED"/>
    <property type="match status" value="1"/>
</dbReference>
<dbReference type="InterPro" id="IPR036036">
    <property type="entry name" value="SOCS_box-like_dom_sf"/>
</dbReference>
<dbReference type="PROSITE" id="PS51065">
    <property type="entry name" value="NHR"/>
    <property type="match status" value="1"/>
</dbReference>
<dbReference type="Gene3D" id="1.10.750.20">
    <property type="entry name" value="SOCS box"/>
    <property type="match status" value="1"/>
</dbReference>
<name>A0A669NVU8_PHACC</name>
<dbReference type="AlphaFoldDB" id="A0A669NVU8"/>
<feature type="region of interest" description="Disordered" evidence="2">
    <location>
        <begin position="151"/>
        <end position="265"/>
    </location>
</feature>
<dbReference type="Ensembl" id="ENSPCLT00000000475.1">
    <property type="protein sequence ID" value="ENSPCLP00000000357.1"/>
    <property type="gene ID" value="ENSPCLG00000000303.1"/>
</dbReference>
<dbReference type="InterPro" id="IPR006573">
    <property type="entry name" value="NHR_dom"/>
</dbReference>
<dbReference type="InterPro" id="IPR001496">
    <property type="entry name" value="SOCS_box"/>
</dbReference>
<feature type="compositionally biased region" description="Basic and acidic residues" evidence="2">
    <location>
        <begin position="1"/>
        <end position="12"/>
    </location>
</feature>
<proteinExistence type="predicted"/>
<evidence type="ECO:0000256" key="2">
    <source>
        <dbReference type="SAM" id="MobiDB-lite"/>
    </source>
</evidence>
<dbReference type="PANTHER" id="PTHR12429:SF8">
    <property type="entry name" value="NEURALIZED-LIKE PROTEIN 2"/>
    <property type="match status" value="1"/>
</dbReference>
<dbReference type="CDD" id="cd12887">
    <property type="entry name" value="SPRY_NHR_like"/>
    <property type="match status" value="1"/>
</dbReference>
<dbReference type="InterPro" id="IPR043136">
    <property type="entry name" value="B30.2/SPRY_sf"/>
</dbReference>